<dbReference type="GO" id="GO:0016491">
    <property type="term" value="F:oxidoreductase activity"/>
    <property type="evidence" value="ECO:0007669"/>
    <property type="project" value="UniProtKB-KW"/>
</dbReference>
<dbReference type="KEGG" id="cfc:CFLV_04390"/>
<dbReference type="RefSeq" id="WP_075729490.1">
    <property type="nucleotide sequence ID" value="NZ_BJNB01000042.1"/>
</dbReference>
<reference evidence="2 4" key="1">
    <citation type="submission" date="2014-08" db="EMBL/GenBank/DDBJ databases">
        <title>Complete genome sequence of Corynebacterium flavescens OJ8(T)(=DSM 20296(T)), isolated from cheese.</title>
        <authorList>
            <person name="Ruckert C."/>
            <person name="Albersmeier A."/>
            <person name="Winkler A."/>
            <person name="Kalinowski J."/>
        </authorList>
    </citation>
    <scope>NUCLEOTIDE SEQUENCE [LARGE SCALE GENOMIC DNA]</scope>
    <source>
        <strain evidence="2 4">OJ8</strain>
    </source>
</reference>
<dbReference type="PRINTS" id="PR00081">
    <property type="entry name" value="GDHRDH"/>
</dbReference>
<keyword evidence="1" id="KW-0560">Oxidoreductase</keyword>
<dbReference type="Pfam" id="PF00106">
    <property type="entry name" value="adh_short"/>
    <property type="match status" value="1"/>
</dbReference>
<dbReference type="Gene3D" id="3.40.50.720">
    <property type="entry name" value="NAD(P)-binding Rossmann-like Domain"/>
    <property type="match status" value="1"/>
</dbReference>
<evidence type="ECO:0000313" key="3">
    <source>
        <dbReference type="EMBL" id="GEB98621.1"/>
    </source>
</evidence>
<dbReference type="InterPro" id="IPR002347">
    <property type="entry name" value="SDR_fam"/>
</dbReference>
<dbReference type="GeneID" id="82879953"/>
<dbReference type="Proteomes" id="UP000315353">
    <property type="component" value="Unassembled WGS sequence"/>
</dbReference>
<dbReference type="PANTHER" id="PTHR43157:SF31">
    <property type="entry name" value="PHOSPHATIDYLINOSITOL-GLYCAN BIOSYNTHESIS CLASS F PROTEIN"/>
    <property type="match status" value="1"/>
</dbReference>
<accession>A0A1L7CKV3</accession>
<evidence type="ECO:0000313" key="5">
    <source>
        <dbReference type="Proteomes" id="UP000315353"/>
    </source>
</evidence>
<dbReference type="SUPFAM" id="SSF51735">
    <property type="entry name" value="NAD(P)-binding Rossmann-fold domains"/>
    <property type="match status" value="1"/>
</dbReference>
<dbReference type="Proteomes" id="UP000185479">
    <property type="component" value="Chromosome"/>
</dbReference>
<evidence type="ECO:0000313" key="2">
    <source>
        <dbReference type="EMBL" id="APT86497.1"/>
    </source>
</evidence>
<evidence type="ECO:0000313" key="4">
    <source>
        <dbReference type="Proteomes" id="UP000185479"/>
    </source>
</evidence>
<sequence>MTNPQHTSLNPRPRTIVITGASDGIGAAAARILRRRRPADKLVLVGRNPEKTKRIADEVGAAYHVADFESLGQVRDLADELNALPEINALGNNAGGIFDGPFMTADGFERTWQVNVVAPFLLTYLLREKLAASQANVVQTSSIANFLMSAFDPTDPNTLEDFSAERAYGNAKLGDILLTRYLHTKGLASVAFHPGVLATGFAQNSTGLMHTLYSGLLSKTFAKPSQGGDNLAYFLTGTPGIHFQSGEYYNSRRRLGLQRPIARKINVARRVFDDLGRQLNAEWS</sequence>
<dbReference type="OrthoDB" id="3237043at2"/>
<dbReference type="EMBL" id="BJNB01000042">
    <property type="protein sequence ID" value="GEB98621.1"/>
    <property type="molecule type" value="Genomic_DNA"/>
</dbReference>
<reference evidence="3 5" key="2">
    <citation type="submission" date="2019-06" db="EMBL/GenBank/DDBJ databases">
        <title>Whole genome shotgun sequence of Corynebacterium flavescens NBRC 14136.</title>
        <authorList>
            <person name="Hosoyama A."/>
            <person name="Uohara A."/>
            <person name="Ohji S."/>
            <person name="Ichikawa N."/>
        </authorList>
    </citation>
    <scope>NUCLEOTIDE SEQUENCE [LARGE SCALE GENOMIC DNA]</scope>
    <source>
        <strain evidence="3 5">NBRC 14136</strain>
    </source>
</reference>
<name>A0A1L7CKV3_CORFL</name>
<dbReference type="STRING" id="28028.CFLV_04390"/>
<dbReference type="EMBL" id="CP009246">
    <property type="protein sequence ID" value="APT86497.1"/>
    <property type="molecule type" value="Genomic_DNA"/>
</dbReference>
<keyword evidence="4" id="KW-1185">Reference proteome</keyword>
<organism evidence="2 4">
    <name type="scientific">Corynebacterium flavescens</name>
    <dbReference type="NCBI Taxonomy" id="28028"/>
    <lineage>
        <taxon>Bacteria</taxon>
        <taxon>Bacillati</taxon>
        <taxon>Actinomycetota</taxon>
        <taxon>Actinomycetes</taxon>
        <taxon>Mycobacteriales</taxon>
        <taxon>Corynebacteriaceae</taxon>
        <taxon>Corynebacterium</taxon>
    </lineage>
</organism>
<dbReference type="PANTHER" id="PTHR43157">
    <property type="entry name" value="PHOSPHATIDYLINOSITOL-GLYCAN BIOSYNTHESIS CLASS F PROTEIN-RELATED"/>
    <property type="match status" value="1"/>
</dbReference>
<dbReference type="InterPro" id="IPR036291">
    <property type="entry name" value="NAD(P)-bd_dom_sf"/>
</dbReference>
<proteinExistence type="predicted"/>
<evidence type="ECO:0000256" key="1">
    <source>
        <dbReference type="ARBA" id="ARBA00023002"/>
    </source>
</evidence>
<dbReference type="AlphaFoldDB" id="A0A1L7CKV3"/>
<protein>
    <submittedName>
        <fullName evidence="2">Oxidoreductase</fullName>
    </submittedName>
</protein>
<gene>
    <name evidence="3" type="ORF">CFL01nite_21160</name>
    <name evidence="2" type="ORF">CFLV_04390</name>
</gene>